<dbReference type="InterPro" id="IPR017972">
    <property type="entry name" value="Cyt_P450_CS"/>
</dbReference>
<dbReference type="PROSITE" id="PS00086">
    <property type="entry name" value="CYTOCHROME_P450"/>
    <property type="match status" value="1"/>
</dbReference>
<protein>
    <submittedName>
        <fullName evidence="11">Cytochrome P450</fullName>
    </submittedName>
</protein>
<keyword evidence="4 9" id="KW-0349">Heme</keyword>
<evidence type="ECO:0000256" key="10">
    <source>
        <dbReference type="RuleBase" id="RU000461"/>
    </source>
</evidence>
<evidence type="ECO:0000256" key="3">
    <source>
        <dbReference type="ARBA" id="ARBA00010617"/>
    </source>
</evidence>
<dbReference type="InterPro" id="IPR001128">
    <property type="entry name" value="Cyt_P450"/>
</dbReference>
<dbReference type="GO" id="GO:0016705">
    <property type="term" value="F:oxidoreductase activity, acting on paired donors, with incorporation or reduction of molecular oxygen"/>
    <property type="evidence" value="ECO:0007669"/>
    <property type="project" value="InterPro"/>
</dbReference>
<evidence type="ECO:0000256" key="5">
    <source>
        <dbReference type="ARBA" id="ARBA00022723"/>
    </source>
</evidence>
<evidence type="ECO:0000313" key="11">
    <source>
        <dbReference type="EMBL" id="KAF7353983.1"/>
    </source>
</evidence>
<comment type="cofactor">
    <cofactor evidence="1 9">
        <name>heme</name>
        <dbReference type="ChEBI" id="CHEBI:30413"/>
    </cofactor>
</comment>
<evidence type="ECO:0000256" key="7">
    <source>
        <dbReference type="ARBA" id="ARBA00023004"/>
    </source>
</evidence>
<keyword evidence="7 9" id="KW-0408">Iron</keyword>
<dbReference type="Pfam" id="PF00067">
    <property type="entry name" value="p450"/>
    <property type="match status" value="1"/>
</dbReference>
<dbReference type="InterPro" id="IPR050364">
    <property type="entry name" value="Cytochrome_P450_fung"/>
</dbReference>
<comment type="caution">
    <text evidence="11">The sequence shown here is derived from an EMBL/GenBank/DDBJ whole genome shotgun (WGS) entry which is preliminary data.</text>
</comment>
<proteinExistence type="inferred from homology"/>
<evidence type="ECO:0000256" key="2">
    <source>
        <dbReference type="ARBA" id="ARBA00005179"/>
    </source>
</evidence>
<evidence type="ECO:0000256" key="1">
    <source>
        <dbReference type="ARBA" id="ARBA00001971"/>
    </source>
</evidence>
<comment type="pathway">
    <text evidence="2">Secondary metabolite biosynthesis.</text>
</comment>
<name>A0A8H7D0A2_9AGAR</name>
<evidence type="ECO:0000256" key="4">
    <source>
        <dbReference type="ARBA" id="ARBA00022617"/>
    </source>
</evidence>
<dbReference type="GO" id="GO:0005506">
    <property type="term" value="F:iron ion binding"/>
    <property type="evidence" value="ECO:0007669"/>
    <property type="project" value="InterPro"/>
</dbReference>
<gene>
    <name evidence="11" type="ORF">MVEN_01084900</name>
</gene>
<feature type="binding site" description="axial binding residue" evidence="9">
    <location>
        <position position="472"/>
    </location>
    <ligand>
        <name>heme</name>
        <dbReference type="ChEBI" id="CHEBI:30413"/>
    </ligand>
    <ligandPart>
        <name>Fe</name>
        <dbReference type="ChEBI" id="CHEBI:18248"/>
    </ligandPart>
</feature>
<dbReference type="InterPro" id="IPR036396">
    <property type="entry name" value="Cyt_P450_sf"/>
</dbReference>
<dbReference type="CDD" id="cd11065">
    <property type="entry name" value="CYP64-like"/>
    <property type="match status" value="1"/>
</dbReference>
<dbReference type="PRINTS" id="PR00463">
    <property type="entry name" value="EP450I"/>
</dbReference>
<reference evidence="11" key="1">
    <citation type="submission" date="2020-05" db="EMBL/GenBank/DDBJ databases">
        <title>Mycena genomes resolve the evolution of fungal bioluminescence.</title>
        <authorList>
            <person name="Tsai I.J."/>
        </authorList>
    </citation>
    <scope>NUCLEOTIDE SEQUENCE</scope>
    <source>
        <strain evidence="11">CCC161011</strain>
    </source>
</reference>
<organism evidence="11 12">
    <name type="scientific">Mycena venus</name>
    <dbReference type="NCBI Taxonomy" id="2733690"/>
    <lineage>
        <taxon>Eukaryota</taxon>
        <taxon>Fungi</taxon>
        <taxon>Dikarya</taxon>
        <taxon>Basidiomycota</taxon>
        <taxon>Agaricomycotina</taxon>
        <taxon>Agaricomycetes</taxon>
        <taxon>Agaricomycetidae</taxon>
        <taxon>Agaricales</taxon>
        <taxon>Marasmiineae</taxon>
        <taxon>Mycenaceae</taxon>
        <taxon>Mycena</taxon>
    </lineage>
</organism>
<dbReference type="InterPro" id="IPR002401">
    <property type="entry name" value="Cyt_P450_E_grp-I"/>
</dbReference>
<keyword evidence="8 10" id="KW-0503">Monooxygenase</keyword>
<keyword evidence="5 9" id="KW-0479">Metal-binding</keyword>
<dbReference type="PANTHER" id="PTHR46300:SF7">
    <property type="entry name" value="P450, PUTATIVE (EUROFUNG)-RELATED"/>
    <property type="match status" value="1"/>
</dbReference>
<dbReference type="AlphaFoldDB" id="A0A8H7D0A2"/>
<sequence>MHIAGLAPPHQSRVAVSRNSFPRHLKATNSFTCTRQTMAPPLIPSTLLLGVLLCFLVYRCQRQKAPFPPGPPSIPILGNALQLPMEKQWVKYREWAEQYGDIVHVSAFGQHIILLNSETTVFDLLERRSAIYSDRPRLCMSGELVGWSDSVPMCAYGNRHREYRRLINEVLAPRKLEEYHTMEEDKALEYLRLLVKEPASFLTHARCLVAAIIFDISHGHTVVDKDDPMMELAERANDEFSQSALPGAYLCDALPILRYIPEWTGARFKQDAKRFRKTVMTLRDGAYEDVTAQLMTGTAKPSFTQSLIERNQHPTPEEELTYKWASVGLYGAGADTTVSAVGSFFLAMSLHPEIQERAHAELLKVVGSTRLPRFSDRADLPYIWAIIKEVHRWNPVTPLALPHRLMQDDIYQGYHIPGGSVIFANPWAIMHDPEIYPAPFDFNPERFLFPSEDPKLNPDPRRYMFGFGRRSCPGQYLAEDVLYITIVTTLAVFRIGPAKKSKTVKDVEYTSGVVSHPKDLECIFTPRSEALWFVR</sequence>
<comment type="similarity">
    <text evidence="3 10">Belongs to the cytochrome P450 family.</text>
</comment>
<dbReference type="Gene3D" id="1.10.630.10">
    <property type="entry name" value="Cytochrome P450"/>
    <property type="match status" value="1"/>
</dbReference>
<dbReference type="PRINTS" id="PR00385">
    <property type="entry name" value="P450"/>
</dbReference>
<dbReference type="GO" id="GO:0004497">
    <property type="term" value="F:monooxygenase activity"/>
    <property type="evidence" value="ECO:0007669"/>
    <property type="project" value="UniProtKB-KW"/>
</dbReference>
<accession>A0A8H7D0A2</accession>
<dbReference type="SUPFAM" id="SSF48264">
    <property type="entry name" value="Cytochrome P450"/>
    <property type="match status" value="1"/>
</dbReference>
<keyword evidence="12" id="KW-1185">Reference proteome</keyword>
<dbReference type="GO" id="GO:0020037">
    <property type="term" value="F:heme binding"/>
    <property type="evidence" value="ECO:0007669"/>
    <property type="project" value="InterPro"/>
</dbReference>
<dbReference type="EMBL" id="JACAZI010000008">
    <property type="protein sequence ID" value="KAF7353983.1"/>
    <property type="molecule type" value="Genomic_DNA"/>
</dbReference>
<evidence type="ECO:0000313" key="12">
    <source>
        <dbReference type="Proteomes" id="UP000620124"/>
    </source>
</evidence>
<evidence type="ECO:0000256" key="9">
    <source>
        <dbReference type="PIRSR" id="PIRSR602401-1"/>
    </source>
</evidence>
<evidence type="ECO:0000256" key="8">
    <source>
        <dbReference type="ARBA" id="ARBA00023033"/>
    </source>
</evidence>
<evidence type="ECO:0000256" key="6">
    <source>
        <dbReference type="ARBA" id="ARBA00023002"/>
    </source>
</evidence>
<keyword evidence="6 10" id="KW-0560">Oxidoreductase</keyword>
<dbReference type="OrthoDB" id="2789670at2759"/>
<dbReference type="PANTHER" id="PTHR46300">
    <property type="entry name" value="P450, PUTATIVE (EUROFUNG)-RELATED-RELATED"/>
    <property type="match status" value="1"/>
</dbReference>
<dbReference type="Proteomes" id="UP000620124">
    <property type="component" value="Unassembled WGS sequence"/>
</dbReference>